<dbReference type="Gene3D" id="3.40.5.90">
    <property type="entry name" value="CDGSH iron-sulfur domain, mitoNEET-type"/>
    <property type="match status" value="2"/>
</dbReference>
<organism evidence="6 7">
    <name type="scientific">Cupriavidus basilensis</name>
    <dbReference type="NCBI Taxonomy" id="68895"/>
    <lineage>
        <taxon>Bacteria</taxon>
        <taxon>Pseudomonadati</taxon>
        <taxon>Pseudomonadota</taxon>
        <taxon>Betaproteobacteria</taxon>
        <taxon>Burkholderiales</taxon>
        <taxon>Burkholderiaceae</taxon>
        <taxon>Cupriavidus</taxon>
    </lineage>
</organism>
<keyword evidence="2" id="KW-0479">Metal-binding</keyword>
<dbReference type="GO" id="GO:0051537">
    <property type="term" value="F:2 iron, 2 sulfur cluster binding"/>
    <property type="evidence" value="ECO:0007669"/>
    <property type="project" value="UniProtKB-KW"/>
</dbReference>
<keyword evidence="7" id="KW-1185">Reference proteome</keyword>
<proteinExistence type="predicted"/>
<reference evidence="6 7" key="1">
    <citation type="journal article" date="2015" name="Genome Announc.">
        <title>Complete Genome Sequence of Cupriavidus basilensis 4G11, Isolated from the Oak Ridge Field Research Center Site.</title>
        <authorList>
            <person name="Ray J."/>
            <person name="Waters R.J."/>
            <person name="Skerker J.M."/>
            <person name="Kuehl J.V."/>
            <person name="Price M.N."/>
            <person name="Huang J."/>
            <person name="Chakraborty R."/>
            <person name="Arkin A.P."/>
            <person name="Deutschbauer A."/>
        </authorList>
    </citation>
    <scope>NUCLEOTIDE SEQUENCE [LARGE SCALE GENOMIC DNA]</scope>
    <source>
        <strain evidence="6">4G11</strain>
    </source>
</reference>
<dbReference type="PANTHER" id="PTHR46491:SF3">
    <property type="entry name" value="CDGSH IRON-SULFUR DOMAIN-CONTAINING PROTEIN 3, MITOCHONDRIAL"/>
    <property type="match status" value="1"/>
</dbReference>
<dbReference type="Gene3D" id="3.30.70.20">
    <property type="match status" value="1"/>
</dbReference>
<dbReference type="PANTHER" id="PTHR46491">
    <property type="entry name" value="CDGSH IRON SULFUR DOMAIN PROTEIN HOMOLOG"/>
    <property type="match status" value="1"/>
</dbReference>
<name>A0A0C4XYF9_9BURK</name>
<evidence type="ECO:0000256" key="4">
    <source>
        <dbReference type="ARBA" id="ARBA00023014"/>
    </source>
</evidence>
<dbReference type="InterPro" id="IPR010693">
    <property type="entry name" value="Divergent_4Fe-4S_mono-cluster"/>
</dbReference>
<dbReference type="Proteomes" id="UP000031843">
    <property type="component" value="Chromosome main"/>
</dbReference>
<keyword evidence="4" id="KW-0411">Iron-sulfur</keyword>
<dbReference type="STRING" id="68895.RR42_m0057"/>
<evidence type="ECO:0000256" key="1">
    <source>
        <dbReference type="ARBA" id="ARBA00022714"/>
    </source>
</evidence>
<evidence type="ECO:0000256" key="2">
    <source>
        <dbReference type="ARBA" id="ARBA00022723"/>
    </source>
</evidence>
<dbReference type="InterPro" id="IPR052950">
    <property type="entry name" value="CISD"/>
</dbReference>
<evidence type="ECO:0000313" key="6">
    <source>
        <dbReference type="EMBL" id="AJG17472.1"/>
    </source>
</evidence>
<dbReference type="GO" id="GO:0046872">
    <property type="term" value="F:metal ion binding"/>
    <property type="evidence" value="ECO:0007669"/>
    <property type="project" value="UniProtKB-KW"/>
</dbReference>
<dbReference type="AlphaFoldDB" id="A0A0C4XYF9"/>
<dbReference type="GO" id="GO:0005737">
    <property type="term" value="C:cytoplasm"/>
    <property type="evidence" value="ECO:0007669"/>
    <property type="project" value="UniProtKB-ARBA"/>
</dbReference>
<feature type="domain" description="Iron-binding zinc finger CDGSH type" evidence="5">
    <location>
        <begin position="176"/>
        <end position="209"/>
    </location>
</feature>
<dbReference type="KEGG" id="cbw:RR42_m0057"/>
<dbReference type="EMBL" id="CP010536">
    <property type="protein sequence ID" value="AJG17472.1"/>
    <property type="molecule type" value="Genomic_DNA"/>
</dbReference>
<gene>
    <name evidence="6" type="ORF">RR42_m0057</name>
</gene>
<sequence length="215" mass="22841">MATESVAGKRVIVLFDDSRCIHSRHCVLDRPDVFVPGVQGEWIHPDNASAEEIAEIAHNCPSGAISYQNVDDSPGEAAPPVNVVRVLENGPLALRAAITIDGQPAGFRLTLCRCGASRNKPLCDSSHASAGFVATGEAATVASEPLAQRDGPLDIHPIPNGPLHVKGNLEVISGTGRTITRMTEAWFCRCGQSGNKPFCDGTHKKVGFRSDPQNL</sequence>
<dbReference type="Pfam" id="PF06902">
    <property type="entry name" value="Fer4_19"/>
    <property type="match status" value="1"/>
</dbReference>
<evidence type="ECO:0000313" key="7">
    <source>
        <dbReference type="Proteomes" id="UP000031843"/>
    </source>
</evidence>
<dbReference type="OrthoDB" id="9795032at2"/>
<dbReference type="InterPro" id="IPR042216">
    <property type="entry name" value="MitoNEET_CISD"/>
</dbReference>
<feature type="domain" description="Iron-binding zinc finger CDGSH type" evidence="5">
    <location>
        <begin position="95"/>
        <end position="133"/>
    </location>
</feature>
<dbReference type="RefSeq" id="WP_043342698.1">
    <property type="nucleotide sequence ID" value="NZ_CP010536.1"/>
</dbReference>
<keyword evidence="3" id="KW-0408">Iron</keyword>
<evidence type="ECO:0000259" key="5">
    <source>
        <dbReference type="SMART" id="SM00704"/>
    </source>
</evidence>
<keyword evidence="1" id="KW-0001">2Fe-2S</keyword>
<dbReference type="SMART" id="SM00704">
    <property type="entry name" value="ZnF_CDGSH"/>
    <property type="match status" value="2"/>
</dbReference>
<accession>A0A0C4XYF9</accession>
<evidence type="ECO:0000256" key="3">
    <source>
        <dbReference type="ARBA" id="ARBA00023004"/>
    </source>
</evidence>
<dbReference type="InterPro" id="IPR018967">
    <property type="entry name" value="FeS-contain_CDGSH-typ"/>
</dbReference>
<protein>
    <recommendedName>
        <fullName evidence="5">Iron-binding zinc finger CDGSH type domain-containing protein</fullName>
    </recommendedName>
</protein>
<dbReference type="Pfam" id="PF09360">
    <property type="entry name" value="zf-CDGSH"/>
    <property type="match status" value="2"/>
</dbReference>